<organism evidence="1 2">
    <name type="scientific">Holothuria leucospilota</name>
    <name type="common">Black long sea cucumber</name>
    <name type="synonym">Mertensiothuria leucospilota</name>
    <dbReference type="NCBI Taxonomy" id="206669"/>
    <lineage>
        <taxon>Eukaryota</taxon>
        <taxon>Metazoa</taxon>
        <taxon>Echinodermata</taxon>
        <taxon>Eleutherozoa</taxon>
        <taxon>Echinozoa</taxon>
        <taxon>Holothuroidea</taxon>
        <taxon>Aspidochirotacea</taxon>
        <taxon>Aspidochirotida</taxon>
        <taxon>Holothuriidae</taxon>
        <taxon>Holothuria</taxon>
    </lineage>
</organism>
<evidence type="ECO:0000313" key="1">
    <source>
        <dbReference type="EMBL" id="KAJ8017897.1"/>
    </source>
</evidence>
<dbReference type="InterPro" id="IPR014716">
    <property type="entry name" value="Fibrinogen_a/b/g_C_1"/>
</dbReference>
<keyword evidence="2" id="KW-1185">Reference proteome</keyword>
<accession>A0A9Q1BAX2</accession>
<dbReference type="Gene3D" id="3.90.215.10">
    <property type="entry name" value="Gamma Fibrinogen, chain A, domain 1"/>
    <property type="match status" value="1"/>
</dbReference>
<dbReference type="InterPro" id="IPR036056">
    <property type="entry name" value="Fibrinogen-like_C"/>
</dbReference>
<comment type="caution">
    <text evidence="1">The sequence shown here is derived from an EMBL/GenBank/DDBJ whole genome shotgun (WGS) entry which is preliminary data.</text>
</comment>
<dbReference type="SUPFAM" id="SSF56496">
    <property type="entry name" value="Fibrinogen C-terminal domain-like"/>
    <property type="match status" value="1"/>
</dbReference>
<sequence length="60" mass="7032">MNGWWFGMIDYDHRCGDAILNNLYSIYQEVADCDSIRWTNLPGGDDLIKYTEMKIRPMQG</sequence>
<reference evidence="1" key="1">
    <citation type="submission" date="2021-10" db="EMBL/GenBank/DDBJ databases">
        <title>Tropical sea cucumber genome reveals ecological adaptation and Cuvierian tubules defense mechanism.</title>
        <authorList>
            <person name="Chen T."/>
        </authorList>
    </citation>
    <scope>NUCLEOTIDE SEQUENCE</scope>
    <source>
        <strain evidence="1">Nanhai2018</strain>
        <tissue evidence="1">Muscle</tissue>
    </source>
</reference>
<protein>
    <submittedName>
        <fullName evidence="1">Uncharacterized protein</fullName>
    </submittedName>
</protein>
<gene>
    <name evidence="1" type="ORF">HOLleu_44426</name>
</gene>
<proteinExistence type="predicted"/>
<name>A0A9Q1BAX2_HOLLE</name>
<evidence type="ECO:0000313" key="2">
    <source>
        <dbReference type="Proteomes" id="UP001152320"/>
    </source>
</evidence>
<dbReference type="EMBL" id="JAIZAY010000873">
    <property type="protein sequence ID" value="KAJ8017897.1"/>
    <property type="molecule type" value="Genomic_DNA"/>
</dbReference>
<dbReference type="AlphaFoldDB" id="A0A9Q1BAX2"/>
<dbReference type="Proteomes" id="UP001152320">
    <property type="component" value="Unassembled WGS sequence"/>
</dbReference>